<name>A0A0K9PV14_ZOSMR</name>
<dbReference type="InterPro" id="IPR016024">
    <property type="entry name" value="ARM-type_fold"/>
</dbReference>
<keyword evidence="2" id="KW-0963">Cytoplasm</keyword>
<accession>A0A0K9PV14</accession>
<reference evidence="9" key="1">
    <citation type="journal article" date="2016" name="Nature">
        <title>The genome of the seagrass Zostera marina reveals angiosperm adaptation to the sea.</title>
        <authorList>
            <person name="Olsen J.L."/>
            <person name="Rouze P."/>
            <person name="Verhelst B."/>
            <person name="Lin Y.-C."/>
            <person name="Bayer T."/>
            <person name="Collen J."/>
            <person name="Dattolo E."/>
            <person name="De Paoli E."/>
            <person name="Dittami S."/>
            <person name="Maumus F."/>
            <person name="Michel G."/>
            <person name="Kersting A."/>
            <person name="Lauritano C."/>
            <person name="Lohaus R."/>
            <person name="Toepel M."/>
            <person name="Tonon T."/>
            <person name="Vanneste K."/>
            <person name="Amirebrahimi M."/>
            <person name="Brakel J."/>
            <person name="Bostroem C."/>
            <person name="Chovatia M."/>
            <person name="Grimwood J."/>
            <person name="Jenkins J.W."/>
            <person name="Jueterbock A."/>
            <person name="Mraz A."/>
            <person name="Stam W.T."/>
            <person name="Tice H."/>
            <person name="Bornberg-Bauer E."/>
            <person name="Green P.J."/>
            <person name="Pearson G.A."/>
            <person name="Procaccini G."/>
            <person name="Duarte C.M."/>
            <person name="Schmutz J."/>
            <person name="Reusch T.B.H."/>
            <person name="Van de Peer Y."/>
        </authorList>
    </citation>
    <scope>NUCLEOTIDE SEQUENCE [LARGE SCALE GENOMIC DNA]</scope>
    <source>
        <strain evidence="9">cv. Finnish</strain>
    </source>
</reference>
<feature type="domain" description="TOG" evidence="7">
    <location>
        <begin position="4"/>
        <end position="224"/>
    </location>
</feature>
<comment type="subcellular location">
    <subcellularLocation>
        <location evidence="1">Cytoplasm</location>
        <location evidence="1">Cytoskeleton</location>
    </subcellularLocation>
</comment>
<dbReference type="PROSITE" id="PS50077">
    <property type="entry name" value="HEAT_REPEAT"/>
    <property type="match status" value="2"/>
</dbReference>
<feature type="compositionally biased region" description="Polar residues" evidence="6">
    <location>
        <begin position="709"/>
        <end position="718"/>
    </location>
</feature>
<dbReference type="GO" id="GO:0000226">
    <property type="term" value="P:microtubule cytoskeleton organization"/>
    <property type="evidence" value="ECO:0000318"/>
    <property type="project" value="GO_Central"/>
</dbReference>
<dbReference type="GO" id="GO:1902903">
    <property type="term" value="P:regulation of supramolecular fiber organization"/>
    <property type="evidence" value="ECO:0007669"/>
    <property type="project" value="UniProtKB-ARBA"/>
</dbReference>
<proteinExistence type="predicted"/>
<feature type="domain" description="TOG" evidence="7">
    <location>
        <begin position="734"/>
        <end position="977"/>
    </location>
</feature>
<dbReference type="Gene3D" id="1.25.10.10">
    <property type="entry name" value="Leucine-rich Repeat Variant"/>
    <property type="match status" value="4"/>
</dbReference>
<dbReference type="GO" id="GO:0005819">
    <property type="term" value="C:spindle"/>
    <property type="evidence" value="ECO:0007669"/>
    <property type="project" value="UniProtKB-ARBA"/>
</dbReference>
<evidence type="ECO:0000256" key="6">
    <source>
        <dbReference type="SAM" id="MobiDB-lite"/>
    </source>
</evidence>
<dbReference type="InterPro" id="IPR021133">
    <property type="entry name" value="HEAT_type_2"/>
</dbReference>
<organism evidence="8 9">
    <name type="scientific">Zostera marina</name>
    <name type="common">Eelgrass</name>
    <dbReference type="NCBI Taxonomy" id="29655"/>
    <lineage>
        <taxon>Eukaryota</taxon>
        <taxon>Viridiplantae</taxon>
        <taxon>Streptophyta</taxon>
        <taxon>Embryophyta</taxon>
        <taxon>Tracheophyta</taxon>
        <taxon>Spermatophyta</taxon>
        <taxon>Magnoliopsida</taxon>
        <taxon>Liliopsida</taxon>
        <taxon>Zosteraceae</taxon>
        <taxon>Zostera</taxon>
    </lineage>
</organism>
<evidence type="ECO:0000313" key="8">
    <source>
        <dbReference type="EMBL" id="KMZ72779.1"/>
    </source>
</evidence>
<dbReference type="SMART" id="SM01349">
    <property type="entry name" value="TOG"/>
    <property type="match status" value="4"/>
</dbReference>
<dbReference type="FunFam" id="1.25.10.10:FF:000580">
    <property type="entry name" value="Protein peg1"/>
    <property type="match status" value="1"/>
</dbReference>
<dbReference type="GO" id="GO:0000278">
    <property type="term" value="P:mitotic cell cycle"/>
    <property type="evidence" value="ECO:0007669"/>
    <property type="project" value="UniProtKB-ARBA"/>
</dbReference>
<evidence type="ECO:0000256" key="2">
    <source>
        <dbReference type="ARBA" id="ARBA00022490"/>
    </source>
</evidence>
<feature type="domain" description="TOG" evidence="7">
    <location>
        <begin position="268"/>
        <end position="514"/>
    </location>
</feature>
<keyword evidence="3" id="KW-0677">Repeat</keyword>
<evidence type="ECO:0000256" key="1">
    <source>
        <dbReference type="ARBA" id="ARBA00004245"/>
    </source>
</evidence>
<feature type="repeat" description="HEAT" evidence="5">
    <location>
        <begin position="83"/>
        <end position="121"/>
    </location>
</feature>
<dbReference type="SUPFAM" id="SSF48371">
    <property type="entry name" value="ARM repeat"/>
    <property type="match status" value="2"/>
</dbReference>
<comment type="caution">
    <text evidence="8">The sequence shown here is derived from an EMBL/GenBank/DDBJ whole genome shotgun (WGS) entry which is preliminary data.</text>
</comment>
<evidence type="ECO:0000256" key="5">
    <source>
        <dbReference type="PROSITE-ProRule" id="PRU00103"/>
    </source>
</evidence>
<dbReference type="PANTHER" id="PTHR21567:SF9">
    <property type="entry name" value="CLIP-ASSOCIATING PROTEIN"/>
    <property type="match status" value="1"/>
</dbReference>
<dbReference type="EMBL" id="LFYR01000620">
    <property type="protein sequence ID" value="KMZ72779.1"/>
    <property type="molecule type" value="Genomic_DNA"/>
</dbReference>
<dbReference type="InterPro" id="IPR011989">
    <property type="entry name" value="ARM-like"/>
</dbReference>
<feature type="domain" description="TOG" evidence="7">
    <location>
        <begin position="1137"/>
        <end position="1373"/>
    </location>
</feature>
<dbReference type="PANTHER" id="PTHR21567">
    <property type="entry name" value="CLASP"/>
    <property type="match status" value="1"/>
</dbReference>
<feature type="compositionally biased region" description="Basic and acidic residues" evidence="6">
    <location>
        <begin position="683"/>
        <end position="695"/>
    </location>
</feature>
<sequence length="1382" mass="154786">MEEALLMAKAKDTKERMAGVEWLHELLEASRKSLSSSEVTALIDCCMDLLKDNNFRVSQGALQVLSSAVVLSGEYFKLHFNGLVPAVVEKLGDGKQPVRDAARQLLVTLMEVSSPTIIVERAGSYAWSHKRWRVREEFARTVSAAVGLFASTELPLQRVLLPPVLQLLNDPNQSVKDAATSCIEEMYSQAGSQFRDELQRYHLPLPMMKEINSRLELIEPKVKSSYARESPFNHTEMKSTSHTKKRTSPKVKITQQEISPAAGENDVTEKNIDPIIVYSEKELFREFEKIASNLLPEKDWSVRIAAMQRIEGLVFGGAMDYPSFLMILKQLVSPLSSQLSDRRSSIVKQACHLLNLLSKELLGDFETCAEMFIPVLFKLVVITVLVIAESADNCIKTMLRNCKVSRVLSRIAVCAKNDRSAVLRARCCEYALLILEYWADAPEIQRSADLYEDLIKCCVADAMSEVRSTARTCYRMFSKTWPERSRRLFLSFDPVIQRIINDEDGGIHKRNTSPSLRERGVQFSRAPFQSATSISGFGTSAIVAMDRSATISSGTSLSANNLCMSQTKTPGEGSVRNIESVLHASKQKVTAIESLLKGVNLSEGTNSLTTVPNLGVNYPSSRNQLFTPALTQHVSRNASLIDSVSTNITRNSSESLYPSNMTSNSLPSLSSRLMVRRSADRVHDNGSFDANDSHGSHVPNFQRPLLRKQATSRNANSRKSFDDSQFFSSQITGSYMDGPTSLNDALMEGLSPNSDWVARVSAFNYLRALLQQGPKSIQEVMQSFEKVMKLFLQHLDDRHHKVAQAALSTLAEIIPACRKPFESYLERTLPHVFSHLIDPKELVRKPCSATLEIVSRTYGIESLLPALLRSLDEQRSPKAKLAVIEFANNSFNKHGTNSEGPGNSGYLKLWLSKLLPLINEKNTKLKESAIAGYISVYSHFDSVAVLNFIIGLSVETQNALRRALKQFTPRIEVDLMSFLQNKKERQQRQRLSYDQLDVGTSSEEGYVGSSKKSMFFGRYSAGAHDNDSSGKWNFVQEISNFSGSVEQDVFDENQEHYNPNYSVNPDNEILLNSKVNNFKYNAGISMDTNALSNFSEKTDLEIEFQSSVGNPKPNNDVLQHDGQRNIGVSVVDETLQNIQHEKKIIQKNESSIPQLLHQICFDGNSSEIKHEALYCLMEASKSNDHSMWTKYFSQILTAMLKVLDDPDPSIRELVLSLIVEMMKNDNVKDSIEMVLEKLLHSTKDVVAKVTNETHHCLNILLSECDPHRCLTVVEPLLLCEDEKMLVTSVNCLTKLVTRLSQVELMTELPSFLPALFDAFGNPSVDVRKSVVFCLVDIYIMLDQEFLPYLEGLNSTQLQLVTLYANRISQARSGSEIDSSNHH</sequence>
<dbReference type="Pfam" id="PF21040">
    <property type="entry name" value="CEP104-like_TOG"/>
    <property type="match status" value="2"/>
</dbReference>
<evidence type="ECO:0000256" key="3">
    <source>
        <dbReference type="ARBA" id="ARBA00022737"/>
    </source>
</evidence>
<protein>
    <submittedName>
        <fullName evidence="8">CLIP-associating protein</fullName>
    </submittedName>
</protein>
<dbReference type="InterPro" id="IPR034085">
    <property type="entry name" value="TOG"/>
</dbReference>
<dbReference type="OrthoDB" id="46159at2759"/>
<dbReference type="GO" id="GO:0005881">
    <property type="term" value="C:cytoplasmic microtubule"/>
    <property type="evidence" value="ECO:0000318"/>
    <property type="project" value="GO_Central"/>
</dbReference>
<gene>
    <name evidence="8" type="ORF">ZOSMA_15G01180</name>
</gene>
<feature type="region of interest" description="Disordered" evidence="6">
    <location>
        <begin position="683"/>
        <end position="721"/>
    </location>
</feature>
<evidence type="ECO:0000256" key="4">
    <source>
        <dbReference type="ARBA" id="ARBA00023212"/>
    </source>
</evidence>
<keyword evidence="9" id="KW-1185">Reference proteome</keyword>
<dbReference type="GO" id="GO:0008017">
    <property type="term" value="F:microtubule binding"/>
    <property type="evidence" value="ECO:0000318"/>
    <property type="project" value="GO_Central"/>
</dbReference>
<dbReference type="OMA" id="VCSDDKH"/>
<keyword evidence="4" id="KW-0206">Cytoskeleton</keyword>
<evidence type="ECO:0000259" key="7">
    <source>
        <dbReference type="SMART" id="SM01349"/>
    </source>
</evidence>
<evidence type="ECO:0000313" key="9">
    <source>
        <dbReference type="Proteomes" id="UP000036987"/>
    </source>
</evidence>
<feature type="repeat" description="HEAT" evidence="5">
    <location>
        <begin position="160"/>
        <end position="198"/>
    </location>
</feature>
<dbReference type="InterPro" id="IPR024395">
    <property type="entry name" value="CLASP_N_dom"/>
</dbReference>
<dbReference type="Proteomes" id="UP000036987">
    <property type="component" value="Unassembled WGS sequence"/>
</dbReference>
<dbReference type="Pfam" id="PF12348">
    <property type="entry name" value="CLASP_N"/>
    <property type="match status" value="1"/>
</dbReference>
<dbReference type="GO" id="GO:0031110">
    <property type="term" value="P:regulation of microtubule polymerization or depolymerization"/>
    <property type="evidence" value="ECO:0007669"/>
    <property type="project" value="UniProtKB-ARBA"/>
</dbReference>
<dbReference type="STRING" id="29655.A0A0K9PV14"/>
<feature type="region of interest" description="Disordered" evidence="6">
    <location>
        <begin position="230"/>
        <end position="253"/>
    </location>
</feature>